<evidence type="ECO:0000313" key="2">
    <source>
        <dbReference type="EMBL" id="MDA3615308.1"/>
    </source>
</evidence>
<feature type="signal peptide" evidence="1">
    <location>
        <begin position="1"/>
        <end position="18"/>
    </location>
</feature>
<dbReference type="RefSeq" id="WP_407031633.1">
    <property type="nucleotide sequence ID" value="NZ_JAQGEF010000011.1"/>
</dbReference>
<accession>A0ABT4UKJ4</accession>
<dbReference type="PANTHER" id="PTHR12993">
    <property type="entry name" value="N-ACETYLGLUCOSAMINYL-PHOSPHATIDYLINOSITOL DE-N-ACETYLASE-RELATED"/>
    <property type="match status" value="1"/>
</dbReference>
<keyword evidence="1" id="KW-0732">Signal</keyword>
<dbReference type="Gene3D" id="3.40.50.10320">
    <property type="entry name" value="LmbE-like"/>
    <property type="match status" value="1"/>
</dbReference>
<evidence type="ECO:0000313" key="3">
    <source>
        <dbReference type="Proteomes" id="UP001210231"/>
    </source>
</evidence>
<dbReference type="EMBL" id="JAQGEF010000011">
    <property type="protein sequence ID" value="MDA3615308.1"/>
    <property type="molecule type" value="Genomic_DNA"/>
</dbReference>
<dbReference type="InterPro" id="IPR029062">
    <property type="entry name" value="Class_I_gatase-like"/>
</dbReference>
<organism evidence="2 3">
    <name type="scientific">Polluticaenibacter yanchengensis</name>
    <dbReference type="NCBI Taxonomy" id="3014562"/>
    <lineage>
        <taxon>Bacteria</taxon>
        <taxon>Pseudomonadati</taxon>
        <taxon>Bacteroidota</taxon>
        <taxon>Chitinophagia</taxon>
        <taxon>Chitinophagales</taxon>
        <taxon>Chitinophagaceae</taxon>
        <taxon>Polluticaenibacter</taxon>
    </lineage>
</organism>
<dbReference type="PANTHER" id="PTHR12993:SF11">
    <property type="entry name" value="N-ACETYLGLUCOSAMINYL-PHOSPHATIDYLINOSITOL DE-N-ACETYLASE"/>
    <property type="match status" value="1"/>
</dbReference>
<evidence type="ECO:0000256" key="1">
    <source>
        <dbReference type="SAM" id="SignalP"/>
    </source>
</evidence>
<dbReference type="Pfam" id="PF02585">
    <property type="entry name" value="PIG-L"/>
    <property type="match status" value="1"/>
</dbReference>
<name>A0ABT4UKJ4_9BACT</name>
<reference evidence="2 3" key="1">
    <citation type="submission" date="2022-12" db="EMBL/GenBank/DDBJ databases">
        <title>Chitinophagaceae gen. sp. nov., a new member of the family Chitinophagaceae, isolated from soil in a chemical factory.</title>
        <authorList>
            <person name="Ke Z."/>
        </authorList>
    </citation>
    <scope>NUCLEOTIDE SEQUENCE [LARGE SCALE GENOMIC DNA]</scope>
    <source>
        <strain evidence="2 3">LY-5</strain>
    </source>
</reference>
<dbReference type="InterPro" id="IPR024078">
    <property type="entry name" value="LmbE-like_dom_sf"/>
</dbReference>
<dbReference type="Proteomes" id="UP001210231">
    <property type="component" value="Unassembled WGS sequence"/>
</dbReference>
<dbReference type="SUPFAM" id="SSF52317">
    <property type="entry name" value="Class I glutamine amidotransferase-like"/>
    <property type="match status" value="1"/>
</dbReference>
<keyword evidence="3" id="KW-1185">Reference proteome</keyword>
<dbReference type="InterPro" id="IPR003737">
    <property type="entry name" value="GlcNAc_PI_deacetylase-related"/>
</dbReference>
<protein>
    <submittedName>
        <fullName evidence="2">PIG-L family deacetylase</fullName>
    </submittedName>
</protein>
<proteinExistence type="predicted"/>
<sequence>MRRNFLLLIAFLSSSILAAQLPKTYTSSEIYTQIEKLNVAGSVLYIAAHPDDENTGLIAYLSNVRNLRTGYLSLTRGDGGQNLIGKEQSEPLGLIRTQELLNARRDDGGEQFFTRAIDFGFSKSPKEALSKWNEDTLLHDVVKVIRTFQPDLIITRFPEDGRAGHGHHSASGILARLGFENAGNDKAFADQLSKGLKVWQPKRVLWNVFVRGGEVDKSLLNIQTNTYSNLLGKSIGELSGEARSEHKSQGFGVRRQREQINEYFEHVSGEKAKKDILDGINISWARYKDGNEISKTVTQVLTDYDFRNPARSIPALQALKRKLVALNEKEQSALIAYKIKAIDDIIYKCAALFIEFTTAVPYSLSTDTLNVQSVYVNRSSLPVTVKNIRFNNKVYNQNLVINGGGYQAPVLNIPNSITWQQTQPYWLNEPARNDIYTVTNWQQISRPQDNRMSVEVTVAIAGEDYTYSIPIHYKRTDPVKSEIYNPLYVLPEFTLSMEPELLVFRKDNNDSITVKLNITSQKNVQLNNPVLKLVNDAKKSLVIDLPKLSFTKGEPQTVTVYAKSAWHELGENLVVQFIPEKARMDSFFGKHLVEVVYDHIPTQIYLKDLKVKVLNIDLKITGKNIGYIDGSGDLIPEALTNMGYQVTVLKQADLVAANLKKYDAIVTGIRAYNVHTWLDNSYQALMDYVKAGGNLIVQYNTNSRVGPLKTRIAPYNMTIDAERVTDENAKPNFLLPNHPALNYPNKITAADFNGWVQERSIYHAKGLDSKFQTPLGFSDFDEKETNGSLAIAPYGKGNFVYTGLVFFRQLPAGNAGAYRLLANLLSLPKN</sequence>
<comment type="caution">
    <text evidence="2">The sequence shown here is derived from an EMBL/GenBank/DDBJ whole genome shotgun (WGS) entry which is preliminary data.</text>
</comment>
<dbReference type="SUPFAM" id="SSF102588">
    <property type="entry name" value="LmbE-like"/>
    <property type="match status" value="1"/>
</dbReference>
<gene>
    <name evidence="2" type="ORF">O3P16_10855</name>
</gene>
<feature type="chain" id="PRO_5045171380" evidence="1">
    <location>
        <begin position="19"/>
        <end position="830"/>
    </location>
</feature>